<organism evidence="2 3">
    <name type="scientific">Coleophoma cylindrospora</name>
    <dbReference type="NCBI Taxonomy" id="1849047"/>
    <lineage>
        <taxon>Eukaryota</taxon>
        <taxon>Fungi</taxon>
        <taxon>Dikarya</taxon>
        <taxon>Ascomycota</taxon>
        <taxon>Pezizomycotina</taxon>
        <taxon>Leotiomycetes</taxon>
        <taxon>Helotiales</taxon>
        <taxon>Dermateaceae</taxon>
        <taxon>Coleophoma</taxon>
    </lineage>
</organism>
<feature type="chain" id="PRO_5017766190" description="ASST-domain-containing protein" evidence="1">
    <location>
        <begin position="25"/>
        <end position="561"/>
    </location>
</feature>
<dbReference type="InterPro" id="IPR053143">
    <property type="entry name" value="Arylsulfate_ST"/>
</dbReference>
<keyword evidence="1" id="KW-0732">Signal</keyword>
<dbReference type="PANTHER" id="PTHR35340">
    <property type="entry name" value="PQQ ENZYME REPEAT PROTEIN-RELATED"/>
    <property type="match status" value="1"/>
</dbReference>
<dbReference type="Proteomes" id="UP000256645">
    <property type="component" value="Unassembled WGS sequence"/>
</dbReference>
<dbReference type="OrthoDB" id="5427350at2759"/>
<protein>
    <recommendedName>
        <fullName evidence="4">ASST-domain-containing protein</fullName>
    </recommendedName>
</protein>
<dbReference type="STRING" id="1849047.A0A3D8R5I6"/>
<dbReference type="EMBL" id="PDLM01000009">
    <property type="protein sequence ID" value="RDW69191.1"/>
    <property type="molecule type" value="Genomic_DNA"/>
</dbReference>
<comment type="caution">
    <text evidence="2">The sequence shown here is derived from an EMBL/GenBank/DDBJ whole genome shotgun (WGS) entry which is preliminary data.</text>
</comment>
<dbReference type="PANTHER" id="PTHR35340:SF8">
    <property type="entry name" value="ASST-DOMAIN-CONTAINING PROTEIN"/>
    <property type="match status" value="1"/>
</dbReference>
<proteinExistence type="predicted"/>
<gene>
    <name evidence="2" type="ORF">BP6252_08211</name>
</gene>
<dbReference type="InterPro" id="IPR039535">
    <property type="entry name" value="ASST-like"/>
</dbReference>
<evidence type="ECO:0000256" key="1">
    <source>
        <dbReference type="SAM" id="SignalP"/>
    </source>
</evidence>
<sequence length="561" mass="62863">MTSYSNIFFMFLEILLISANNVYAANDLGFVDDSDLTSFVSRPDIKAPIFNVTVHNANAVTPGYWFLAPYAKINQDMQPVRYYQACQTGPSIYDSAGNLVWTGACLFKNQNACDFRASHYNGSDHLSAILYVFGEDTTGHGVVMNDSYVVTENIYPPRLVPTFNMHEFNIVEEGRIGLAIIGKAEYVDVTDLGLEQEVGWVHNQGFREFDVATGDTKFEWWTLGHVHLSASSVKIDHLDGPHPRGWNWFHMNSVDKSSDGDYMISSRYTNCIYKISGKDGHVIWRLGGTNSSFVLDGFNFSRQHDARFIEKNATTEIISFLDNGADDFNTTSSYSSALLVALDTSVTPMVATVIRRWIRPDEQLSRLRGNFQILPNRNAFVAWSANSYITEHTFDGDLVMEAQFVSRRFVTYRAYKFNFTGNPNEPPTLKSHVYGTTPKTSTTVCHVSWNGATEVATWEFYRAENSSAQQPILIGKTSRTGFETMIQFTGFESSIYAEALSSDGEVLGRSPIEATIEPSTWKVSQTVNGAADAYSESIDNPIVISKHILSEKVINVYKEEL</sequence>
<keyword evidence="3" id="KW-1185">Reference proteome</keyword>
<dbReference type="AlphaFoldDB" id="A0A3D8R5I6"/>
<reference evidence="2 3" key="1">
    <citation type="journal article" date="2018" name="IMA Fungus">
        <title>IMA Genome-F 9: Draft genome sequence of Annulohypoxylon stygium, Aspergillus mulundensis, Berkeleyomyces basicola (syn. Thielaviopsis basicola), Ceratocystis smalleyi, two Cercospora beticola strains, Coleophoma cylindrospora, Fusarium fracticaudum, Phialophora cf. hyalina, and Morchella septimelata.</title>
        <authorList>
            <person name="Wingfield B.D."/>
            <person name="Bills G.F."/>
            <person name="Dong Y."/>
            <person name="Huang W."/>
            <person name="Nel W.J."/>
            <person name="Swalarsk-Parry B.S."/>
            <person name="Vaghefi N."/>
            <person name="Wilken P.M."/>
            <person name="An Z."/>
            <person name="de Beer Z.W."/>
            <person name="De Vos L."/>
            <person name="Chen L."/>
            <person name="Duong T.A."/>
            <person name="Gao Y."/>
            <person name="Hammerbacher A."/>
            <person name="Kikkert J.R."/>
            <person name="Li Y."/>
            <person name="Li H."/>
            <person name="Li K."/>
            <person name="Li Q."/>
            <person name="Liu X."/>
            <person name="Ma X."/>
            <person name="Naidoo K."/>
            <person name="Pethybridge S.J."/>
            <person name="Sun J."/>
            <person name="Steenkamp E.T."/>
            <person name="van der Nest M.A."/>
            <person name="van Wyk S."/>
            <person name="Wingfield M.J."/>
            <person name="Xiong C."/>
            <person name="Yue Q."/>
            <person name="Zhang X."/>
        </authorList>
    </citation>
    <scope>NUCLEOTIDE SEQUENCE [LARGE SCALE GENOMIC DNA]</scope>
    <source>
        <strain evidence="2 3">BP6252</strain>
    </source>
</reference>
<evidence type="ECO:0000313" key="2">
    <source>
        <dbReference type="EMBL" id="RDW69191.1"/>
    </source>
</evidence>
<dbReference type="Pfam" id="PF14269">
    <property type="entry name" value="Arylsulfotran_2"/>
    <property type="match status" value="1"/>
</dbReference>
<evidence type="ECO:0008006" key="4">
    <source>
        <dbReference type="Google" id="ProtNLM"/>
    </source>
</evidence>
<accession>A0A3D8R5I6</accession>
<feature type="signal peptide" evidence="1">
    <location>
        <begin position="1"/>
        <end position="24"/>
    </location>
</feature>
<name>A0A3D8R5I6_9HELO</name>
<evidence type="ECO:0000313" key="3">
    <source>
        <dbReference type="Proteomes" id="UP000256645"/>
    </source>
</evidence>